<keyword evidence="3" id="KW-1185">Reference proteome</keyword>
<accession>A0A1H9E8L8</accession>
<proteinExistence type="predicted"/>
<name>A0A1H9E8L8_9EURY</name>
<dbReference type="EMBL" id="FOFD01000002">
    <property type="protein sequence ID" value="SEQ22009.1"/>
    <property type="molecule type" value="Genomic_DNA"/>
</dbReference>
<gene>
    <name evidence="2" type="ORF">SAMN04489841_1218</name>
</gene>
<sequence length="73" mass="7818">MDRSGFVKLAIIAFGLVTLSFFVRGTSRLVLGAEIAALLQAPFAVVGFGLLCYLFVRATLDVVGVWNVEDPDA</sequence>
<protein>
    <submittedName>
        <fullName evidence="2">Uncharacterized protein</fullName>
    </submittedName>
</protein>
<dbReference type="RefSeq" id="WP_090614947.1">
    <property type="nucleotide sequence ID" value="NZ_FOFD01000002.1"/>
</dbReference>
<keyword evidence="1" id="KW-0812">Transmembrane</keyword>
<dbReference type="AlphaFoldDB" id="A0A1H9E8L8"/>
<reference evidence="3" key="1">
    <citation type="submission" date="2016-10" db="EMBL/GenBank/DDBJ databases">
        <authorList>
            <person name="Varghese N."/>
            <person name="Submissions S."/>
        </authorList>
    </citation>
    <scope>NUCLEOTIDE SEQUENCE [LARGE SCALE GENOMIC DNA]</scope>
    <source>
        <strain evidence="3">DSM 25055</strain>
    </source>
</reference>
<organism evidence="2 3">
    <name type="scientific">Natrinema salaciae</name>
    <dbReference type="NCBI Taxonomy" id="1186196"/>
    <lineage>
        <taxon>Archaea</taxon>
        <taxon>Methanobacteriati</taxon>
        <taxon>Methanobacteriota</taxon>
        <taxon>Stenosarchaea group</taxon>
        <taxon>Halobacteria</taxon>
        <taxon>Halobacteriales</taxon>
        <taxon>Natrialbaceae</taxon>
        <taxon>Natrinema</taxon>
    </lineage>
</organism>
<evidence type="ECO:0000313" key="2">
    <source>
        <dbReference type="EMBL" id="SEQ22009.1"/>
    </source>
</evidence>
<dbReference type="Proteomes" id="UP000199114">
    <property type="component" value="Unassembled WGS sequence"/>
</dbReference>
<dbReference type="OrthoDB" id="174349at2157"/>
<keyword evidence="1" id="KW-0472">Membrane</keyword>
<keyword evidence="1" id="KW-1133">Transmembrane helix</keyword>
<dbReference type="STRING" id="1186196.SAMN04489841_1218"/>
<feature type="transmembrane region" description="Helical" evidence="1">
    <location>
        <begin position="35"/>
        <end position="56"/>
    </location>
</feature>
<feature type="transmembrane region" description="Helical" evidence="1">
    <location>
        <begin position="6"/>
        <end position="23"/>
    </location>
</feature>
<evidence type="ECO:0000313" key="3">
    <source>
        <dbReference type="Proteomes" id="UP000199114"/>
    </source>
</evidence>
<evidence type="ECO:0000256" key="1">
    <source>
        <dbReference type="SAM" id="Phobius"/>
    </source>
</evidence>